<dbReference type="Proteomes" id="UP001432292">
    <property type="component" value="Chromosome"/>
</dbReference>
<keyword evidence="1" id="KW-0472">Membrane</keyword>
<feature type="transmembrane region" description="Helical" evidence="1">
    <location>
        <begin position="29"/>
        <end position="49"/>
    </location>
</feature>
<protein>
    <submittedName>
        <fullName evidence="2">Uncharacterized protein</fullName>
    </submittedName>
</protein>
<dbReference type="RefSeq" id="WP_328733012.1">
    <property type="nucleotide sequence ID" value="NZ_CP108029.1"/>
</dbReference>
<organism evidence="2 3">
    <name type="scientific">Streptomyces caniferus</name>
    <dbReference type="NCBI Taxonomy" id="285557"/>
    <lineage>
        <taxon>Bacteria</taxon>
        <taxon>Bacillati</taxon>
        <taxon>Actinomycetota</taxon>
        <taxon>Actinomycetes</taxon>
        <taxon>Kitasatosporales</taxon>
        <taxon>Streptomycetaceae</taxon>
        <taxon>Streptomyces</taxon>
    </lineage>
</organism>
<keyword evidence="3" id="KW-1185">Reference proteome</keyword>
<sequence length="55" mass="6117">MRPGTRLARLPGSVLLTRPAPRRSPWRQVLLSIVVTNLLLVFLALVIYLGRHAGT</sequence>
<dbReference type="EMBL" id="CP108473">
    <property type="protein sequence ID" value="WUS26963.1"/>
    <property type="molecule type" value="Genomic_DNA"/>
</dbReference>
<name>A0ABZ1VVX1_9ACTN</name>
<proteinExistence type="predicted"/>
<gene>
    <name evidence="2" type="ORF">OG727_34370</name>
</gene>
<reference evidence="2" key="1">
    <citation type="submission" date="2022-10" db="EMBL/GenBank/DDBJ databases">
        <title>The complete genomes of actinobacterial strains from the NBC collection.</title>
        <authorList>
            <person name="Joergensen T.S."/>
            <person name="Alvarez Arevalo M."/>
            <person name="Sterndorff E.B."/>
            <person name="Faurdal D."/>
            <person name="Vuksanovic O."/>
            <person name="Mourched A.-S."/>
            <person name="Charusanti P."/>
            <person name="Shaw S."/>
            <person name="Blin K."/>
            <person name="Weber T."/>
        </authorList>
    </citation>
    <scope>NUCLEOTIDE SEQUENCE</scope>
    <source>
        <strain evidence="2">NBC_01256</strain>
    </source>
</reference>
<evidence type="ECO:0000256" key="1">
    <source>
        <dbReference type="SAM" id="Phobius"/>
    </source>
</evidence>
<keyword evidence="1" id="KW-1133">Transmembrane helix</keyword>
<keyword evidence="1" id="KW-0812">Transmembrane</keyword>
<evidence type="ECO:0000313" key="2">
    <source>
        <dbReference type="EMBL" id="WUS26963.1"/>
    </source>
</evidence>
<accession>A0ABZ1VVX1</accession>
<evidence type="ECO:0000313" key="3">
    <source>
        <dbReference type="Proteomes" id="UP001432292"/>
    </source>
</evidence>